<evidence type="ECO:0000259" key="1">
    <source>
        <dbReference type="Pfam" id="PF13905"/>
    </source>
</evidence>
<dbReference type="GO" id="GO:0005634">
    <property type="term" value="C:nucleus"/>
    <property type="evidence" value="ECO:0007669"/>
    <property type="project" value="TreeGrafter"/>
</dbReference>
<gene>
    <name evidence="2" type="ORF">X943_001238</name>
</gene>
<dbReference type="GO" id="GO:0031397">
    <property type="term" value="P:negative regulation of protein ubiquitination"/>
    <property type="evidence" value="ECO:0007669"/>
    <property type="project" value="TreeGrafter"/>
</dbReference>
<proteinExistence type="predicted"/>
<feature type="domain" description="Thioredoxin-like fold" evidence="1">
    <location>
        <begin position="36"/>
        <end position="141"/>
    </location>
</feature>
<dbReference type="GO" id="GO:0030178">
    <property type="term" value="P:negative regulation of Wnt signaling pathway"/>
    <property type="evidence" value="ECO:0007669"/>
    <property type="project" value="TreeGrafter"/>
</dbReference>
<name>A0AAD9GCU5_BABDI</name>
<dbReference type="GO" id="GO:0004791">
    <property type="term" value="F:thioredoxin-disulfide reductase (NADPH) activity"/>
    <property type="evidence" value="ECO:0007669"/>
    <property type="project" value="TreeGrafter"/>
</dbReference>
<reference evidence="2" key="1">
    <citation type="journal article" date="2014" name="Nucleic Acids Res.">
        <title>The evolutionary dynamics of variant antigen genes in Babesia reveal a history of genomic innovation underlying host-parasite interaction.</title>
        <authorList>
            <person name="Jackson A.P."/>
            <person name="Otto T.D."/>
            <person name="Darby A."/>
            <person name="Ramaprasad A."/>
            <person name="Xia D."/>
            <person name="Echaide I.E."/>
            <person name="Farber M."/>
            <person name="Gahlot S."/>
            <person name="Gamble J."/>
            <person name="Gupta D."/>
            <person name="Gupta Y."/>
            <person name="Jackson L."/>
            <person name="Malandrin L."/>
            <person name="Malas T.B."/>
            <person name="Moussa E."/>
            <person name="Nair M."/>
            <person name="Reid A.J."/>
            <person name="Sanders M."/>
            <person name="Sharma J."/>
            <person name="Tracey A."/>
            <person name="Quail M.A."/>
            <person name="Weir W."/>
            <person name="Wastling J.M."/>
            <person name="Hall N."/>
            <person name="Willadsen P."/>
            <person name="Lingelbach K."/>
            <person name="Shiels B."/>
            <person name="Tait A."/>
            <person name="Berriman M."/>
            <person name="Allred D.R."/>
            <person name="Pain A."/>
        </authorList>
    </citation>
    <scope>NUCLEOTIDE SEQUENCE</scope>
    <source>
        <strain evidence="2">1802A</strain>
    </source>
</reference>
<dbReference type="InterPro" id="IPR036249">
    <property type="entry name" value="Thioredoxin-like_sf"/>
</dbReference>
<sequence length="171" mass="19343">MEDAGTRAAVAEDTLFSGITLLDQRGETVSSAELRGKSVGLLFCDGSSPVCLSILPFLIQFYNSVNCGGLIKKIEIVYVSCDETRETFERNILRMPWLHLDFDDTVRPILRHRYNVMAVDTAYGSFSSMEIPSIVVVDNRGGEVQRFPLYHGREESNQVLKRWDWRNSAFA</sequence>
<organism evidence="2 3">
    <name type="scientific">Babesia divergens</name>
    <dbReference type="NCBI Taxonomy" id="32595"/>
    <lineage>
        <taxon>Eukaryota</taxon>
        <taxon>Sar</taxon>
        <taxon>Alveolata</taxon>
        <taxon>Apicomplexa</taxon>
        <taxon>Aconoidasida</taxon>
        <taxon>Piroplasmida</taxon>
        <taxon>Babesiidae</taxon>
        <taxon>Babesia</taxon>
    </lineage>
</organism>
<comment type="caution">
    <text evidence="2">The sequence shown here is derived from an EMBL/GenBank/DDBJ whole genome shotgun (WGS) entry which is preliminary data.</text>
</comment>
<dbReference type="AlphaFoldDB" id="A0AAD9GCU5"/>
<evidence type="ECO:0000313" key="2">
    <source>
        <dbReference type="EMBL" id="KAK1936064.1"/>
    </source>
</evidence>
<dbReference type="Gene3D" id="3.40.30.10">
    <property type="entry name" value="Glutaredoxin"/>
    <property type="match status" value="1"/>
</dbReference>
<evidence type="ECO:0000313" key="3">
    <source>
        <dbReference type="Proteomes" id="UP001195914"/>
    </source>
</evidence>
<dbReference type="Proteomes" id="UP001195914">
    <property type="component" value="Unassembled WGS sequence"/>
</dbReference>
<dbReference type="InterPro" id="IPR012336">
    <property type="entry name" value="Thioredoxin-like_fold"/>
</dbReference>
<protein>
    <recommendedName>
        <fullName evidence="1">Thioredoxin-like fold domain-containing protein</fullName>
    </recommendedName>
</protein>
<dbReference type="EMBL" id="JAHBMH010000044">
    <property type="protein sequence ID" value="KAK1936064.1"/>
    <property type="molecule type" value="Genomic_DNA"/>
</dbReference>
<dbReference type="PANTHER" id="PTHR46472">
    <property type="entry name" value="NUCLEOREDOXIN"/>
    <property type="match status" value="1"/>
</dbReference>
<dbReference type="SUPFAM" id="SSF52833">
    <property type="entry name" value="Thioredoxin-like"/>
    <property type="match status" value="1"/>
</dbReference>
<keyword evidence="3" id="KW-1185">Reference proteome</keyword>
<dbReference type="PANTHER" id="PTHR46472:SF1">
    <property type="entry name" value="NUCLEOREDOXIN"/>
    <property type="match status" value="1"/>
</dbReference>
<dbReference type="Pfam" id="PF13905">
    <property type="entry name" value="Thioredoxin_8"/>
    <property type="match status" value="1"/>
</dbReference>
<accession>A0AAD9GCU5</accession>
<reference evidence="2" key="2">
    <citation type="submission" date="2021-05" db="EMBL/GenBank/DDBJ databases">
        <authorList>
            <person name="Pain A."/>
        </authorList>
    </citation>
    <scope>NUCLEOTIDE SEQUENCE</scope>
    <source>
        <strain evidence="2">1802A</strain>
    </source>
</reference>